<gene>
    <name evidence="2" type="ORF">Q9L58_007065</name>
</gene>
<proteinExistence type="predicted"/>
<feature type="compositionally biased region" description="Polar residues" evidence="1">
    <location>
        <begin position="345"/>
        <end position="354"/>
    </location>
</feature>
<reference evidence="2 3" key="1">
    <citation type="submission" date="2024-02" db="EMBL/GenBank/DDBJ databases">
        <title>Discinaceae phylogenomics.</title>
        <authorList>
            <person name="Dirks A.C."/>
            <person name="James T.Y."/>
        </authorList>
    </citation>
    <scope>NUCLEOTIDE SEQUENCE [LARGE SCALE GENOMIC DNA]</scope>
    <source>
        <strain evidence="2 3">ACD0624</strain>
    </source>
</reference>
<name>A0ABR3GEA9_9PEZI</name>
<evidence type="ECO:0000313" key="3">
    <source>
        <dbReference type="Proteomes" id="UP001447188"/>
    </source>
</evidence>
<sequence length="468" mass="52898">MWQSLRRLFGRGKKINSDIESAVGDYQPDDASINERNGMENVIDENHFSDEATSQYMPGQEDTNRPERREDGSGSEASDGSVDSRRHVNFNAPPIRYGPYLAPLRRDHREKVVIDFTRYLSTNIEQQGRMQQNQAYMPTPPLTRDEAGGPDDYGSSQYGDDAENDIPETNKTSPIRRFGNRIDSHASNVAKFHKKVLRKITKSAKKLVSTQYVHKGKGREQDSSYVGPMSQSQAEAVATNLVQSHPRANRTMANPTPHNVSDSSAVESIYSLWGPNDHFNSWRQDAWRNGPYHRKPSHKTKRITKEKRPELRRVQGAPGTTVRLMAYKESDQGSIARANMMTCPSIGTRSSSERGNALPRPEEYDLGDGRETGGSASFCGGLPQPTWQQELQRCEDRKDRARRHEYLREMNAYAEMGRARRAERGGNNWGSYYPDGNQDLPAVAPYISGHGLRTRDVVRGMLPDRRRG</sequence>
<feature type="region of interest" description="Disordered" evidence="1">
    <location>
        <begin position="129"/>
        <end position="178"/>
    </location>
</feature>
<organism evidence="2 3">
    <name type="scientific">Discina gigas</name>
    <dbReference type="NCBI Taxonomy" id="1032678"/>
    <lineage>
        <taxon>Eukaryota</taxon>
        <taxon>Fungi</taxon>
        <taxon>Dikarya</taxon>
        <taxon>Ascomycota</taxon>
        <taxon>Pezizomycotina</taxon>
        <taxon>Pezizomycetes</taxon>
        <taxon>Pezizales</taxon>
        <taxon>Discinaceae</taxon>
        <taxon>Discina</taxon>
    </lineage>
</organism>
<feature type="compositionally biased region" description="Basic and acidic residues" evidence="1">
    <location>
        <begin position="62"/>
        <end position="72"/>
    </location>
</feature>
<feature type="region of interest" description="Disordered" evidence="1">
    <location>
        <begin position="344"/>
        <end position="368"/>
    </location>
</feature>
<comment type="caution">
    <text evidence="2">The sequence shown here is derived from an EMBL/GenBank/DDBJ whole genome shotgun (WGS) entry which is preliminary data.</text>
</comment>
<accession>A0ABR3GEA9</accession>
<dbReference type="EMBL" id="JBBBZM010000106">
    <property type="protein sequence ID" value="KAL0634047.1"/>
    <property type="molecule type" value="Genomic_DNA"/>
</dbReference>
<dbReference type="Proteomes" id="UP001447188">
    <property type="component" value="Unassembled WGS sequence"/>
</dbReference>
<evidence type="ECO:0000256" key="1">
    <source>
        <dbReference type="SAM" id="MobiDB-lite"/>
    </source>
</evidence>
<keyword evidence="3" id="KW-1185">Reference proteome</keyword>
<protein>
    <submittedName>
        <fullName evidence="2">Uncharacterized protein</fullName>
    </submittedName>
</protein>
<feature type="region of interest" description="Disordered" evidence="1">
    <location>
        <begin position="48"/>
        <end position="93"/>
    </location>
</feature>
<evidence type="ECO:0000313" key="2">
    <source>
        <dbReference type="EMBL" id="KAL0634047.1"/>
    </source>
</evidence>
<feature type="region of interest" description="Disordered" evidence="1">
    <location>
        <begin position="16"/>
        <end position="35"/>
    </location>
</feature>